<protein>
    <recommendedName>
        <fullName evidence="4">Lipoprotein</fullName>
    </recommendedName>
</protein>
<organism evidence="2 3">
    <name type="scientific">Herbaspirillum robiniae</name>
    <dbReference type="NCBI Taxonomy" id="2014887"/>
    <lineage>
        <taxon>Bacteria</taxon>
        <taxon>Pseudomonadati</taxon>
        <taxon>Pseudomonadota</taxon>
        <taxon>Betaproteobacteria</taxon>
        <taxon>Burkholderiales</taxon>
        <taxon>Oxalobacteraceae</taxon>
        <taxon>Herbaspirillum</taxon>
    </lineage>
</organism>
<accession>A0ABX2LTM7</accession>
<evidence type="ECO:0000313" key="2">
    <source>
        <dbReference type="EMBL" id="NUU01897.1"/>
    </source>
</evidence>
<feature type="chain" id="PRO_5045814757" description="Lipoprotein" evidence="1">
    <location>
        <begin position="23"/>
        <end position="48"/>
    </location>
</feature>
<sequence>MKRIVKLLVAAGVAAATLSACVVVPAGPPHPHYYRPYYGPGPGYYYGR</sequence>
<dbReference type="RefSeq" id="WP_165774433.1">
    <property type="nucleotide sequence ID" value="NZ_CP018845.1"/>
</dbReference>
<keyword evidence="1" id="KW-0732">Signal</keyword>
<gene>
    <name evidence="2" type="ORF">HNO84_09820</name>
</gene>
<feature type="signal peptide" evidence="1">
    <location>
        <begin position="1"/>
        <end position="22"/>
    </location>
</feature>
<comment type="caution">
    <text evidence="2">The sequence shown here is derived from an EMBL/GenBank/DDBJ whole genome shotgun (WGS) entry which is preliminary data.</text>
</comment>
<keyword evidence="3" id="KW-1185">Reference proteome</keyword>
<evidence type="ECO:0000256" key="1">
    <source>
        <dbReference type="SAM" id="SignalP"/>
    </source>
</evidence>
<dbReference type="PROSITE" id="PS51257">
    <property type="entry name" value="PROKAR_LIPOPROTEIN"/>
    <property type="match status" value="1"/>
</dbReference>
<evidence type="ECO:0000313" key="3">
    <source>
        <dbReference type="Proteomes" id="UP000536746"/>
    </source>
</evidence>
<reference evidence="2 3" key="1">
    <citation type="journal article" date="2020" name="Front. Plant Sci.">
        <title>Isolation of Rhizosphere Bacteria That Improve Quality and Water Stress Tolerance in Greenhouse Ornamentals.</title>
        <authorList>
            <person name="Nordstedt N.P."/>
            <person name="Jones M.L."/>
        </authorList>
    </citation>
    <scope>NUCLEOTIDE SEQUENCE [LARGE SCALE GENOMIC DNA]</scope>
    <source>
        <strain evidence="2 3">C6C2</strain>
    </source>
</reference>
<dbReference type="EMBL" id="JABFMT010000008">
    <property type="protein sequence ID" value="NUU01897.1"/>
    <property type="molecule type" value="Genomic_DNA"/>
</dbReference>
<proteinExistence type="predicted"/>
<name>A0ABX2LTM7_9BURK</name>
<evidence type="ECO:0008006" key="4">
    <source>
        <dbReference type="Google" id="ProtNLM"/>
    </source>
</evidence>
<dbReference type="Proteomes" id="UP000536746">
    <property type="component" value="Unassembled WGS sequence"/>
</dbReference>